<keyword evidence="3 5" id="KW-0964">Secreted</keyword>
<organism evidence="7 8">
    <name type="scientific">Phytophthora pseudosyringae</name>
    <dbReference type="NCBI Taxonomy" id="221518"/>
    <lineage>
        <taxon>Eukaryota</taxon>
        <taxon>Sar</taxon>
        <taxon>Stramenopiles</taxon>
        <taxon>Oomycota</taxon>
        <taxon>Peronosporomycetes</taxon>
        <taxon>Peronosporales</taxon>
        <taxon>Peronosporaceae</taxon>
        <taxon>Phytophthora</taxon>
    </lineage>
</organism>
<comment type="subcellular location">
    <subcellularLocation>
        <location evidence="1 5">Secreted</location>
    </subcellularLocation>
</comment>
<evidence type="ECO:0000313" key="8">
    <source>
        <dbReference type="Proteomes" id="UP000694044"/>
    </source>
</evidence>
<evidence type="ECO:0000256" key="2">
    <source>
        <dbReference type="ARBA" id="ARBA00010400"/>
    </source>
</evidence>
<evidence type="ECO:0000256" key="5">
    <source>
        <dbReference type="RuleBase" id="RU367124"/>
    </source>
</evidence>
<comment type="domain">
    <text evidence="5">The RxLR-dEER motif acts to carry the protein into the host cell cytoplasm through binding to cell surface phosphatidylinositol-3-phosphate.</text>
</comment>
<keyword evidence="8" id="KW-1185">Reference proteome</keyword>
<dbReference type="AlphaFoldDB" id="A0A8T1WID7"/>
<reference evidence="7" key="1">
    <citation type="submission" date="2021-02" db="EMBL/GenBank/DDBJ databases">
        <authorList>
            <person name="Palmer J.M."/>
        </authorList>
    </citation>
    <scope>NUCLEOTIDE SEQUENCE</scope>
    <source>
        <strain evidence="7">SCRP734</strain>
    </source>
</reference>
<dbReference type="EMBL" id="JAGDFM010000014">
    <property type="protein sequence ID" value="KAG7392114.1"/>
    <property type="molecule type" value="Genomic_DNA"/>
</dbReference>
<sequence>MRVTSLLLAATAATLLATGSAASNVEKVTVSTMASPDQAHALDAAMGDGNGNEKRFLRSHKTDDDDDPNEEERLSSQKLSDLVKGSTSKLFEKWLGKGYSLETVRGKLGTLKESDRANIVR</sequence>
<evidence type="ECO:0000313" key="7">
    <source>
        <dbReference type="EMBL" id="KAG7392114.1"/>
    </source>
</evidence>
<dbReference type="Proteomes" id="UP000694044">
    <property type="component" value="Unassembled WGS sequence"/>
</dbReference>
<feature type="compositionally biased region" description="Basic and acidic residues" evidence="6">
    <location>
        <begin position="51"/>
        <end position="63"/>
    </location>
</feature>
<dbReference type="OrthoDB" id="117139at2759"/>
<comment type="caution">
    <text evidence="7">The sequence shown here is derived from an EMBL/GenBank/DDBJ whole genome shotgun (WGS) entry which is preliminary data.</text>
</comment>
<evidence type="ECO:0000256" key="3">
    <source>
        <dbReference type="ARBA" id="ARBA00022525"/>
    </source>
</evidence>
<comment type="function">
    <text evidence="5">Effector that suppresses plant defense responses during pathogen infection.</text>
</comment>
<gene>
    <name evidence="7" type="ORF">PHYPSEUDO_002338</name>
</gene>
<feature type="region of interest" description="Disordered" evidence="6">
    <location>
        <begin position="42"/>
        <end position="80"/>
    </location>
</feature>
<dbReference type="Pfam" id="PF16810">
    <property type="entry name" value="RXLR"/>
    <property type="match status" value="1"/>
</dbReference>
<name>A0A8T1WID7_9STRA</name>
<feature type="signal peptide" evidence="5">
    <location>
        <begin position="1"/>
        <end position="22"/>
    </location>
</feature>
<proteinExistence type="inferred from homology"/>
<comment type="similarity">
    <text evidence="2 5">Belongs to the RxLR effector family.</text>
</comment>
<evidence type="ECO:0000256" key="6">
    <source>
        <dbReference type="SAM" id="MobiDB-lite"/>
    </source>
</evidence>
<accession>A0A8T1WID7</accession>
<evidence type="ECO:0000256" key="1">
    <source>
        <dbReference type="ARBA" id="ARBA00004613"/>
    </source>
</evidence>
<feature type="chain" id="PRO_5035964989" description="RxLR effector protein" evidence="5">
    <location>
        <begin position="23"/>
        <end position="121"/>
    </location>
</feature>
<dbReference type="InterPro" id="IPR031825">
    <property type="entry name" value="RXLR"/>
</dbReference>
<evidence type="ECO:0000256" key="4">
    <source>
        <dbReference type="ARBA" id="ARBA00022729"/>
    </source>
</evidence>
<dbReference type="GO" id="GO:0005576">
    <property type="term" value="C:extracellular region"/>
    <property type="evidence" value="ECO:0007669"/>
    <property type="project" value="UniProtKB-SubCell"/>
</dbReference>
<keyword evidence="4 5" id="KW-0732">Signal</keyword>
<protein>
    <recommendedName>
        <fullName evidence="5">RxLR effector protein</fullName>
    </recommendedName>
</protein>